<proteinExistence type="predicted"/>
<protein>
    <submittedName>
        <fullName evidence="1">Phosphatidylglycerophosphatase A</fullName>
    </submittedName>
</protein>
<gene>
    <name evidence="1" type="ORF">HF292_005925</name>
</gene>
<keyword evidence="2" id="KW-1185">Reference proteome</keyword>
<accession>A0ACD5IMD8</accession>
<organism evidence="1 2">
    <name type="scientific">Acidithiobacillus ferruginosus</name>
    <dbReference type="NCBI Taxonomy" id="3063951"/>
    <lineage>
        <taxon>Bacteria</taxon>
        <taxon>Pseudomonadati</taxon>
        <taxon>Pseudomonadota</taxon>
        <taxon>Acidithiobacillia</taxon>
        <taxon>Acidithiobacillales</taxon>
        <taxon>Acidithiobacillaceae</taxon>
        <taxon>Acidithiobacillus</taxon>
    </lineage>
</organism>
<dbReference type="EMBL" id="CP130946">
    <property type="protein sequence ID" value="XRP74181.1"/>
    <property type="molecule type" value="Genomic_DNA"/>
</dbReference>
<evidence type="ECO:0000313" key="2">
    <source>
        <dbReference type="Proteomes" id="UP001196097"/>
    </source>
</evidence>
<dbReference type="Proteomes" id="UP001196097">
    <property type="component" value="Chromosome"/>
</dbReference>
<name>A0ACD5IMD8_9PROT</name>
<reference evidence="1 2" key="1">
    <citation type="journal article" date="2021" name="ISME J.">
        <title>Genomic evolution of the class Acidithiobacillia: deep-branching Proteobacteria living in extreme acidic conditions.</title>
        <authorList>
            <person name="Moya-Beltran A."/>
            <person name="Beard S."/>
            <person name="Rojas-Villalobos C."/>
            <person name="Issotta F."/>
            <person name="Gallardo Y."/>
            <person name="Ulloa R."/>
            <person name="Giaveno A."/>
            <person name="Degli Esposti M."/>
            <person name="Johnson D.B."/>
            <person name="Quatrini R."/>
        </authorList>
    </citation>
    <scope>NUCLEOTIDE SEQUENCE [LARGE SCALE GENOMIC DNA]</scope>
    <source>
        <strain evidence="1 2">CF3</strain>
    </source>
</reference>
<evidence type="ECO:0000313" key="1">
    <source>
        <dbReference type="EMBL" id="XRP74181.1"/>
    </source>
</evidence>
<sequence length="164" mass="18089">MSMHSRPWYHWLALGGGSGLSPVLPGTMGTIAAIPLYLLLALVVRNNVVYTSVLVAMLAVGPWLCGQTAREMQNGGGGMRALDPPAIVWDEWAGLLLTLWLVPFGWWTLLVGFLLFRFFDMLKPWPISWLDKHIHGGTGIMLDDVAAAIPALVLLRLMLWAGWL</sequence>